<proteinExistence type="predicted"/>
<feature type="domain" description="Transcription factor TFIIIC triple barrel" evidence="2">
    <location>
        <begin position="43"/>
        <end position="130"/>
    </location>
</feature>
<evidence type="ECO:0000313" key="4">
    <source>
        <dbReference type="Proteomes" id="UP000494206"/>
    </source>
</evidence>
<feature type="compositionally biased region" description="Basic and acidic residues" evidence="1">
    <location>
        <begin position="1"/>
        <end position="24"/>
    </location>
</feature>
<keyword evidence="4" id="KW-1185">Reference proteome</keyword>
<sequence>MPQKASKTEKRSLDKTPKVEKMTPEKPSTSGASIDEDIGDDDEWEEVTMAVTVNGILDAETARVAIRDKQAVLRFAETDSPILQLNNAVYTASWCEAVGTNLILQLKSGANEKFEVLSCTSTMLQAEKALLTSTETAGADETDSAALGNVVGQ</sequence>
<dbReference type="Proteomes" id="UP000494206">
    <property type="component" value="Unassembled WGS sequence"/>
</dbReference>
<dbReference type="InterPro" id="IPR019481">
    <property type="entry name" value="TFIIIC_triple_barrel"/>
</dbReference>
<dbReference type="Pfam" id="PF10419">
    <property type="entry name" value="TFIIIC_sub6"/>
    <property type="match status" value="1"/>
</dbReference>
<reference evidence="3 4" key="1">
    <citation type="submission" date="2020-04" db="EMBL/GenBank/DDBJ databases">
        <authorList>
            <person name="Laetsch R D."/>
            <person name="Stevens L."/>
            <person name="Kumar S."/>
            <person name="Blaxter L. M."/>
        </authorList>
    </citation>
    <scope>NUCLEOTIDE SEQUENCE [LARGE SCALE GENOMIC DNA]</scope>
</reference>
<protein>
    <recommendedName>
        <fullName evidence="2">Transcription factor TFIIIC triple barrel domain-containing protein</fullName>
    </recommendedName>
</protein>
<evidence type="ECO:0000259" key="2">
    <source>
        <dbReference type="Pfam" id="PF10419"/>
    </source>
</evidence>
<evidence type="ECO:0000256" key="1">
    <source>
        <dbReference type="SAM" id="MobiDB-lite"/>
    </source>
</evidence>
<dbReference type="AlphaFoldDB" id="A0A8S1F7B9"/>
<name>A0A8S1F7B9_9PELO</name>
<evidence type="ECO:0000313" key="3">
    <source>
        <dbReference type="EMBL" id="CAB3407723.1"/>
    </source>
</evidence>
<dbReference type="Gene3D" id="2.60.40.4370">
    <property type="match status" value="1"/>
</dbReference>
<comment type="caution">
    <text evidence="3">The sequence shown here is derived from an EMBL/GenBank/DDBJ whole genome shotgun (WGS) entry which is preliminary data.</text>
</comment>
<dbReference type="OrthoDB" id="1877767at2759"/>
<organism evidence="3 4">
    <name type="scientific">Caenorhabditis bovis</name>
    <dbReference type="NCBI Taxonomy" id="2654633"/>
    <lineage>
        <taxon>Eukaryota</taxon>
        <taxon>Metazoa</taxon>
        <taxon>Ecdysozoa</taxon>
        <taxon>Nematoda</taxon>
        <taxon>Chromadorea</taxon>
        <taxon>Rhabditida</taxon>
        <taxon>Rhabditina</taxon>
        <taxon>Rhabditomorpha</taxon>
        <taxon>Rhabditoidea</taxon>
        <taxon>Rhabditidae</taxon>
        <taxon>Peloderinae</taxon>
        <taxon>Caenorhabditis</taxon>
    </lineage>
</organism>
<gene>
    <name evidence="3" type="ORF">CBOVIS_LOCUS9607</name>
</gene>
<dbReference type="EMBL" id="CADEPM010000006">
    <property type="protein sequence ID" value="CAB3407723.1"/>
    <property type="molecule type" value="Genomic_DNA"/>
</dbReference>
<feature type="region of interest" description="Disordered" evidence="1">
    <location>
        <begin position="1"/>
        <end position="40"/>
    </location>
</feature>
<accession>A0A8S1F7B9</accession>